<feature type="transmembrane region" description="Helical" evidence="6">
    <location>
        <begin position="45"/>
        <end position="63"/>
    </location>
</feature>
<keyword evidence="3 6" id="KW-0812">Transmembrane</keyword>
<accession>A0A7V7PLF5</accession>
<dbReference type="AlphaFoldDB" id="A0A7V7PLF5"/>
<keyword evidence="4 6" id="KW-1133">Transmembrane helix</keyword>
<evidence type="ECO:0000256" key="4">
    <source>
        <dbReference type="ARBA" id="ARBA00022989"/>
    </source>
</evidence>
<name>A0A7V7PLF5_9HYPH</name>
<reference evidence="7 8" key="1">
    <citation type="submission" date="2019-09" db="EMBL/GenBank/DDBJ databases">
        <title>YIM 132180 draft genome.</title>
        <authorList>
            <person name="Zhang K."/>
        </authorList>
    </citation>
    <scope>NUCLEOTIDE SEQUENCE [LARGE SCALE GENOMIC DNA]</scope>
    <source>
        <strain evidence="7 8">YIM 132180</strain>
    </source>
</reference>
<evidence type="ECO:0000256" key="1">
    <source>
        <dbReference type="ARBA" id="ARBA00004141"/>
    </source>
</evidence>
<dbReference type="Pfam" id="PF03741">
    <property type="entry name" value="TerC"/>
    <property type="match status" value="1"/>
</dbReference>
<evidence type="ECO:0000313" key="7">
    <source>
        <dbReference type="EMBL" id="KAB0677229.1"/>
    </source>
</evidence>
<comment type="subcellular location">
    <subcellularLocation>
        <location evidence="1">Membrane</location>
        <topology evidence="1">Multi-pass membrane protein</topology>
    </subcellularLocation>
</comment>
<dbReference type="GO" id="GO:0016020">
    <property type="term" value="C:membrane"/>
    <property type="evidence" value="ECO:0007669"/>
    <property type="project" value="UniProtKB-SubCell"/>
</dbReference>
<evidence type="ECO:0000313" key="8">
    <source>
        <dbReference type="Proteomes" id="UP000432089"/>
    </source>
</evidence>
<feature type="transmembrane region" description="Helical" evidence="6">
    <location>
        <begin position="161"/>
        <end position="180"/>
    </location>
</feature>
<dbReference type="InterPro" id="IPR022301">
    <property type="entry name" value="Integral_membrane_YjbE"/>
</dbReference>
<keyword evidence="8" id="KW-1185">Reference proteome</keyword>
<feature type="transmembrane region" description="Helical" evidence="6">
    <location>
        <begin position="200"/>
        <end position="217"/>
    </location>
</feature>
<dbReference type="NCBIfam" id="TIGR03717">
    <property type="entry name" value="R_switched_YjbE"/>
    <property type="match status" value="1"/>
</dbReference>
<evidence type="ECO:0000256" key="3">
    <source>
        <dbReference type="ARBA" id="ARBA00022692"/>
    </source>
</evidence>
<dbReference type="PANTHER" id="PTHR30238">
    <property type="entry name" value="MEMBRANE BOUND PREDICTED REDOX MODULATOR"/>
    <property type="match status" value="1"/>
</dbReference>
<keyword evidence="5 6" id="KW-0472">Membrane</keyword>
<dbReference type="RefSeq" id="WP_150972501.1">
    <property type="nucleotide sequence ID" value="NZ_VZDO01000018.1"/>
</dbReference>
<proteinExistence type="inferred from homology"/>
<dbReference type="PANTHER" id="PTHR30238:SF4">
    <property type="entry name" value="SLL1022 PROTEIN"/>
    <property type="match status" value="1"/>
</dbReference>
<organism evidence="7 8">
    <name type="scientific">Plantimonas leprariae</name>
    <dbReference type="NCBI Taxonomy" id="2615207"/>
    <lineage>
        <taxon>Bacteria</taxon>
        <taxon>Pseudomonadati</taxon>
        <taxon>Pseudomonadota</taxon>
        <taxon>Alphaproteobacteria</taxon>
        <taxon>Hyphomicrobiales</taxon>
        <taxon>Aurantimonadaceae</taxon>
        <taxon>Plantimonas</taxon>
    </lineage>
</organism>
<feature type="transmembrane region" description="Helical" evidence="6">
    <location>
        <begin position="14"/>
        <end position="33"/>
    </location>
</feature>
<evidence type="ECO:0000256" key="5">
    <source>
        <dbReference type="ARBA" id="ARBA00023136"/>
    </source>
</evidence>
<gene>
    <name evidence="7" type="ORF">F6X38_19100</name>
</gene>
<protein>
    <submittedName>
        <fullName evidence="7">TerC family protein</fullName>
    </submittedName>
</protein>
<sequence>MENIGTELLQLAEIVWINIVLSGDNAVVIAMACRGLPPDRRQTGMVLGALVAVALRIAFTVVIETLLAVPFLKIVGGGLLVWIAVKLLSGGEDEGEVEASPRLWEAVRTVAVADAVMSLDNVLAIAGVAKDSMLLVIVGLAISVPLIVVGATLIMKLLARFPILVWAGAGLLGWVAGGMLLSDPFAARELGAGVAEAAEMPASALCAAVVLGLGYLLRRRSAARPGRQVP</sequence>
<dbReference type="Proteomes" id="UP000432089">
    <property type="component" value="Unassembled WGS sequence"/>
</dbReference>
<feature type="transmembrane region" description="Helical" evidence="6">
    <location>
        <begin position="134"/>
        <end position="154"/>
    </location>
</feature>
<comment type="caution">
    <text evidence="7">The sequence shown here is derived from an EMBL/GenBank/DDBJ whole genome shotgun (WGS) entry which is preliminary data.</text>
</comment>
<dbReference type="InterPro" id="IPR005496">
    <property type="entry name" value="Integral_membrane_TerC"/>
</dbReference>
<dbReference type="EMBL" id="VZDO01000018">
    <property type="protein sequence ID" value="KAB0677229.1"/>
    <property type="molecule type" value="Genomic_DNA"/>
</dbReference>
<evidence type="ECO:0000256" key="6">
    <source>
        <dbReference type="SAM" id="Phobius"/>
    </source>
</evidence>
<evidence type="ECO:0000256" key="2">
    <source>
        <dbReference type="ARBA" id="ARBA00007511"/>
    </source>
</evidence>
<comment type="similarity">
    <text evidence="2">Belongs to the TerC family.</text>
</comment>